<reference evidence="3" key="1">
    <citation type="submission" date="2022-08" db="EMBL/GenBank/DDBJ databases">
        <authorList>
            <person name="Tistechok S."/>
            <person name="Samborskyy M."/>
            <person name="Roman I."/>
        </authorList>
    </citation>
    <scope>NUCLEOTIDE SEQUENCE</scope>
    <source>
        <strain evidence="3">DSM 103496</strain>
    </source>
</reference>
<feature type="compositionally biased region" description="Low complexity" evidence="1">
    <location>
        <begin position="88"/>
        <end position="101"/>
    </location>
</feature>
<dbReference type="RefSeq" id="WP_259623295.1">
    <property type="nucleotide sequence ID" value="NZ_JANYMP010000005.1"/>
</dbReference>
<dbReference type="PANTHER" id="PTHR28139:SF1">
    <property type="entry name" value="UPF0768 PROTEIN YBL029C-A"/>
    <property type="match status" value="1"/>
</dbReference>
<keyword evidence="4" id="KW-1185">Reference proteome</keyword>
<protein>
    <submittedName>
        <fullName evidence="3">Zinc ribbon domain-containing protein</fullName>
    </submittedName>
</protein>
<evidence type="ECO:0000313" key="3">
    <source>
        <dbReference type="EMBL" id="MCS7477784.1"/>
    </source>
</evidence>
<dbReference type="Proteomes" id="UP001141259">
    <property type="component" value="Unassembled WGS sequence"/>
</dbReference>
<dbReference type="Pfam" id="PF17032">
    <property type="entry name" value="Zn_ribbon_15"/>
    <property type="match status" value="1"/>
</dbReference>
<comment type="caution">
    <text evidence="3">The sequence shown here is derived from an EMBL/GenBank/DDBJ whole genome shotgun (WGS) entry which is preliminary data.</text>
</comment>
<evidence type="ECO:0000256" key="1">
    <source>
        <dbReference type="SAM" id="MobiDB-lite"/>
    </source>
</evidence>
<feature type="domain" description="Zinc-ribbon 15" evidence="2">
    <location>
        <begin position="23"/>
        <end position="71"/>
    </location>
</feature>
<organism evidence="3 4">
    <name type="scientific">Umezawaea endophytica</name>
    <dbReference type="NCBI Taxonomy" id="1654476"/>
    <lineage>
        <taxon>Bacteria</taxon>
        <taxon>Bacillati</taxon>
        <taxon>Actinomycetota</taxon>
        <taxon>Actinomycetes</taxon>
        <taxon>Pseudonocardiales</taxon>
        <taxon>Pseudonocardiaceae</taxon>
        <taxon>Umezawaea</taxon>
    </lineage>
</organism>
<gene>
    <name evidence="3" type="ORF">NZH93_13045</name>
</gene>
<evidence type="ECO:0000259" key="2">
    <source>
        <dbReference type="Pfam" id="PF17032"/>
    </source>
</evidence>
<dbReference type="PANTHER" id="PTHR28139">
    <property type="entry name" value="UPF0768 PROTEIN YBL029C-A"/>
    <property type="match status" value="1"/>
</dbReference>
<dbReference type="EMBL" id="JANYMP010000005">
    <property type="protein sequence ID" value="MCS7477784.1"/>
    <property type="molecule type" value="Genomic_DNA"/>
</dbReference>
<feature type="region of interest" description="Disordered" evidence="1">
    <location>
        <begin position="79"/>
        <end position="101"/>
    </location>
</feature>
<name>A0A9X2VJZ6_9PSEU</name>
<accession>A0A9X2VJZ6</accession>
<sequence>MEYDVVIFGFRTKVFILTVLTLVCRQCGNPVAHPLHKAVTKFTLFFVPLFPVKTRYSTQCTYCGAATRLDKAEATRLLQQAGGSPERQGVQQQYQQNPPRT</sequence>
<proteinExistence type="predicted"/>
<dbReference type="InterPro" id="IPR031493">
    <property type="entry name" value="Zinc_ribbon_15"/>
</dbReference>
<evidence type="ECO:0000313" key="4">
    <source>
        <dbReference type="Proteomes" id="UP001141259"/>
    </source>
</evidence>
<dbReference type="AlphaFoldDB" id="A0A9X2VJZ6"/>